<evidence type="ECO:0000313" key="2">
    <source>
        <dbReference type="Proteomes" id="UP000015104"/>
    </source>
</evidence>
<keyword evidence="2" id="KW-1185">Reference proteome</keyword>
<dbReference type="AlphaFoldDB" id="T1JRQ5"/>
<dbReference type="EnsemblMetazoa" id="tetur01g07760.1">
    <property type="protein sequence ID" value="tetur01g07760.1"/>
    <property type="gene ID" value="tetur01g07760"/>
</dbReference>
<evidence type="ECO:0000313" key="1">
    <source>
        <dbReference type="EnsemblMetazoa" id="tetur01g07760.1"/>
    </source>
</evidence>
<sequence>MLLTLALIKFTLKRIDLPKKRFKHLIKRDDIFLDGTGIIFIDVNHSNNFIGNFKVNLFLFLHVIELLST</sequence>
<reference evidence="2" key="1">
    <citation type="submission" date="2011-08" db="EMBL/GenBank/DDBJ databases">
        <authorList>
            <person name="Rombauts S."/>
        </authorList>
    </citation>
    <scope>NUCLEOTIDE SEQUENCE</scope>
    <source>
        <strain evidence="2">London</strain>
    </source>
</reference>
<protein>
    <submittedName>
        <fullName evidence="1">Uncharacterized protein</fullName>
    </submittedName>
</protein>
<organism evidence="1 2">
    <name type="scientific">Tetranychus urticae</name>
    <name type="common">Two-spotted spider mite</name>
    <dbReference type="NCBI Taxonomy" id="32264"/>
    <lineage>
        <taxon>Eukaryota</taxon>
        <taxon>Metazoa</taxon>
        <taxon>Ecdysozoa</taxon>
        <taxon>Arthropoda</taxon>
        <taxon>Chelicerata</taxon>
        <taxon>Arachnida</taxon>
        <taxon>Acari</taxon>
        <taxon>Acariformes</taxon>
        <taxon>Trombidiformes</taxon>
        <taxon>Prostigmata</taxon>
        <taxon>Eleutherengona</taxon>
        <taxon>Raphignathae</taxon>
        <taxon>Tetranychoidea</taxon>
        <taxon>Tetranychidae</taxon>
        <taxon>Tetranychus</taxon>
    </lineage>
</organism>
<name>T1JRQ5_TETUR</name>
<dbReference type="EMBL" id="CAEY01000451">
    <property type="status" value="NOT_ANNOTATED_CDS"/>
    <property type="molecule type" value="Genomic_DNA"/>
</dbReference>
<proteinExistence type="predicted"/>
<dbReference type="Proteomes" id="UP000015104">
    <property type="component" value="Unassembled WGS sequence"/>
</dbReference>
<reference evidence="1" key="2">
    <citation type="submission" date="2015-06" db="UniProtKB">
        <authorList>
            <consortium name="EnsemblMetazoa"/>
        </authorList>
    </citation>
    <scope>IDENTIFICATION</scope>
</reference>
<dbReference type="HOGENOM" id="CLU_2779113_0_0_1"/>
<accession>T1JRQ5</accession>